<dbReference type="InterPro" id="IPR011989">
    <property type="entry name" value="ARM-like"/>
</dbReference>
<dbReference type="SUPFAM" id="SSF48452">
    <property type="entry name" value="TPR-like"/>
    <property type="match status" value="1"/>
</dbReference>
<dbReference type="InterPro" id="IPR019734">
    <property type="entry name" value="TPR_rpt"/>
</dbReference>
<comment type="subcellular location">
    <subcellularLocation>
        <location evidence="1">Cytoplasm</location>
    </subcellularLocation>
</comment>
<dbReference type="GO" id="GO:0005737">
    <property type="term" value="C:cytoplasm"/>
    <property type="evidence" value="ECO:0007669"/>
    <property type="project" value="UniProtKB-SubCell"/>
</dbReference>
<reference evidence="5" key="1">
    <citation type="submission" date="2025-08" db="UniProtKB">
        <authorList>
            <consortium name="RefSeq"/>
        </authorList>
    </citation>
    <scope>IDENTIFICATION</scope>
</reference>
<dbReference type="PROSITE" id="PS50005">
    <property type="entry name" value="TPR"/>
    <property type="match status" value="1"/>
</dbReference>
<evidence type="ECO:0000313" key="4">
    <source>
        <dbReference type="Proteomes" id="UP000079169"/>
    </source>
</evidence>
<protein>
    <submittedName>
        <fullName evidence="5">Protein unc-45 homolog B</fullName>
    </submittedName>
</protein>
<dbReference type="RefSeq" id="XP_008485206.2">
    <property type="nucleotide sequence ID" value="XM_008486984.2"/>
</dbReference>
<name>A0A1S3DN82_DIACI</name>
<gene>
    <name evidence="5" type="primary">LOC103521880</name>
</gene>
<dbReference type="InterPro" id="IPR011990">
    <property type="entry name" value="TPR-like_helical_dom_sf"/>
</dbReference>
<feature type="repeat" description="TPR" evidence="3">
    <location>
        <begin position="9"/>
        <end position="42"/>
    </location>
</feature>
<evidence type="ECO:0000256" key="1">
    <source>
        <dbReference type="ARBA" id="ARBA00004496"/>
    </source>
</evidence>
<dbReference type="PaxDb" id="121845-A0A1S3DN82"/>
<dbReference type="GO" id="GO:0051879">
    <property type="term" value="F:Hsp90 protein binding"/>
    <property type="evidence" value="ECO:0007669"/>
    <property type="project" value="TreeGrafter"/>
</dbReference>
<dbReference type="GeneID" id="103521880"/>
<proteinExistence type="predicted"/>
<dbReference type="Gene3D" id="1.25.10.10">
    <property type="entry name" value="Leucine-rich Repeat Variant"/>
    <property type="match status" value="1"/>
</dbReference>
<accession>A0A1S3DN82</accession>
<dbReference type="Gene3D" id="1.25.40.10">
    <property type="entry name" value="Tetratricopeptide repeat domain"/>
    <property type="match status" value="1"/>
</dbReference>
<dbReference type="PANTHER" id="PTHR45994">
    <property type="entry name" value="FI21225P1"/>
    <property type="match status" value="1"/>
</dbReference>
<keyword evidence="4" id="KW-1185">Reference proteome</keyword>
<dbReference type="KEGG" id="dci:103521880"/>
<dbReference type="STRING" id="121845.A0A1S3DN82"/>
<dbReference type="AlphaFoldDB" id="A0A1S3DN82"/>
<evidence type="ECO:0000256" key="3">
    <source>
        <dbReference type="PROSITE-ProRule" id="PRU00339"/>
    </source>
</evidence>
<keyword evidence="2" id="KW-0963">Cytoplasm</keyword>
<dbReference type="Pfam" id="PF13424">
    <property type="entry name" value="TPR_12"/>
    <property type="match status" value="1"/>
</dbReference>
<dbReference type="Proteomes" id="UP000079169">
    <property type="component" value="Unplaced"/>
</dbReference>
<dbReference type="SMART" id="SM00028">
    <property type="entry name" value="TPR"/>
    <property type="match status" value="3"/>
</dbReference>
<sequence>MIDNNMNDYNKLKESGNSAFKQGDYETALDFYTKALKVTAEESHERATCLKNRAAVYLKQNQNDKVIEDCSKSLEIVPDDPKALFRRCQAYEAIGKFEEAYTDAKHIHRVEPTNKAIQPVLSRLFAIVTKRMQENEQLQNKVHNMFKYVFDTSAPMDKRVTAVNNLVVLAREMSGAEMLLKSGVAKQINTLLKCETNEEIYLGEEDFVFVFYHL</sequence>
<evidence type="ECO:0000313" key="5">
    <source>
        <dbReference type="RefSeq" id="XP_008485206.2"/>
    </source>
</evidence>
<keyword evidence="3" id="KW-0802">TPR repeat</keyword>
<organism evidence="4 5">
    <name type="scientific">Diaphorina citri</name>
    <name type="common">Asian citrus psyllid</name>
    <dbReference type="NCBI Taxonomy" id="121845"/>
    <lineage>
        <taxon>Eukaryota</taxon>
        <taxon>Metazoa</taxon>
        <taxon>Ecdysozoa</taxon>
        <taxon>Arthropoda</taxon>
        <taxon>Hexapoda</taxon>
        <taxon>Insecta</taxon>
        <taxon>Pterygota</taxon>
        <taxon>Neoptera</taxon>
        <taxon>Paraneoptera</taxon>
        <taxon>Hemiptera</taxon>
        <taxon>Sternorrhyncha</taxon>
        <taxon>Psylloidea</taxon>
        <taxon>Psyllidae</taxon>
        <taxon>Diaphorininae</taxon>
        <taxon>Diaphorina</taxon>
    </lineage>
</organism>
<feature type="non-terminal residue" evidence="5">
    <location>
        <position position="214"/>
    </location>
</feature>
<evidence type="ECO:0000256" key="2">
    <source>
        <dbReference type="ARBA" id="ARBA00022490"/>
    </source>
</evidence>
<dbReference type="PANTHER" id="PTHR45994:SF1">
    <property type="entry name" value="FI21225P1"/>
    <property type="match status" value="1"/>
</dbReference>